<evidence type="ECO:0000313" key="3">
    <source>
        <dbReference type="Proteomes" id="UP000245048"/>
    </source>
</evidence>
<feature type="coiled-coil region" evidence="1">
    <location>
        <begin position="72"/>
        <end position="106"/>
    </location>
</feature>
<dbReference type="RefSeq" id="WP_146201960.1">
    <property type="nucleotide sequence ID" value="NZ_PDOA01000021.1"/>
</dbReference>
<reference evidence="3" key="1">
    <citation type="submission" date="2017-10" db="EMBL/GenBank/DDBJ databases">
        <authorList>
            <person name="Toshchakov S.V."/>
            <person name="Goeva M.A."/>
        </authorList>
    </citation>
    <scope>NUCLEOTIDE SEQUENCE [LARGE SCALE GENOMIC DNA]</scope>
    <source>
        <strain evidence="3">JR1/69-1-13</strain>
    </source>
</reference>
<dbReference type="AlphaFoldDB" id="A0A2U1UZ87"/>
<dbReference type="Proteomes" id="UP000245048">
    <property type="component" value="Unassembled WGS sequence"/>
</dbReference>
<protein>
    <submittedName>
        <fullName evidence="2">Uncharacterized protein</fullName>
    </submittedName>
</protein>
<dbReference type="EMBL" id="PDOA01000021">
    <property type="protein sequence ID" value="PWC26957.1"/>
    <property type="molecule type" value="Genomic_DNA"/>
</dbReference>
<name>A0A2U1UZ87_9PROT</name>
<sequence>MGDAKASCRERSGERIPGLSAAHAEFLAATQRLPLLKQEGDACHAALRRAYARMEAMQASFLKGGAVDLIEIRLLEDLIKREEVRRDTLQAEAKELGGKLEVLQGKIGPMVRKALQRQASIAFALQAKGGRA</sequence>
<organism evidence="2 3">
    <name type="scientific">Teichococcus aestuarii</name>
    <dbReference type="NCBI Taxonomy" id="568898"/>
    <lineage>
        <taxon>Bacteria</taxon>
        <taxon>Pseudomonadati</taxon>
        <taxon>Pseudomonadota</taxon>
        <taxon>Alphaproteobacteria</taxon>
        <taxon>Acetobacterales</taxon>
        <taxon>Roseomonadaceae</taxon>
        <taxon>Roseomonas</taxon>
    </lineage>
</organism>
<evidence type="ECO:0000313" key="2">
    <source>
        <dbReference type="EMBL" id="PWC26957.1"/>
    </source>
</evidence>
<evidence type="ECO:0000256" key="1">
    <source>
        <dbReference type="SAM" id="Coils"/>
    </source>
</evidence>
<accession>A0A2U1UZ87</accession>
<keyword evidence="1" id="KW-0175">Coiled coil</keyword>
<keyword evidence="3" id="KW-1185">Reference proteome</keyword>
<gene>
    <name evidence="2" type="ORF">CR165_20525</name>
</gene>
<proteinExistence type="predicted"/>
<comment type="caution">
    <text evidence="2">The sequence shown here is derived from an EMBL/GenBank/DDBJ whole genome shotgun (WGS) entry which is preliminary data.</text>
</comment>